<reference evidence="2 3" key="1">
    <citation type="submission" date="2019-06" db="EMBL/GenBank/DDBJ databases">
        <title>Taxogenomics and systematics of the genus Pantoea.</title>
        <authorList>
            <person name="Tambong J.T."/>
        </authorList>
    </citation>
    <scope>NUCLEOTIDE SEQUENCE [LARGE SCALE GENOMIC DNA]</scope>
    <source>
        <strain evidence="2 3">LMG 2558</strain>
    </source>
</reference>
<proteinExistence type="predicted"/>
<organism evidence="2 3">
    <name type="scientific">Pantoea anthophila</name>
    <dbReference type="NCBI Taxonomy" id="470931"/>
    <lineage>
        <taxon>Bacteria</taxon>
        <taxon>Pseudomonadati</taxon>
        <taxon>Pseudomonadota</taxon>
        <taxon>Gammaproteobacteria</taxon>
        <taxon>Enterobacterales</taxon>
        <taxon>Erwiniaceae</taxon>
        <taxon>Pantoea</taxon>
    </lineage>
</organism>
<dbReference type="Pfam" id="PF03891">
    <property type="entry name" value="DUF333"/>
    <property type="match status" value="1"/>
</dbReference>
<comment type="caution">
    <text evidence="2">The sequence shown here is derived from an EMBL/GenBank/DDBJ whole genome shotgun (WGS) entry which is preliminary data.</text>
</comment>
<name>A0ABY2Z8H5_9GAMM</name>
<protein>
    <submittedName>
        <fullName evidence="2">DUF333 domain-containing protein</fullName>
    </submittedName>
</protein>
<dbReference type="EMBL" id="VHIZ01000038">
    <property type="protein sequence ID" value="TPV28402.1"/>
    <property type="molecule type" value="Genomic_DNA"/>
</dbReference>
<sequence>MSGISVMLLALQLTACTPHAQQPQRMIMRNPASVWCLQRGGQEVKGISPADSTLYCLLPSGERIEQWALYHRDHPQ</sequence>
<dbReference type="InterPro" id="IPR005590">
    <property type="entry name" value="DUF333"/>
</dbReference>
<evidence type="ECO:0000313" key="2">
    <source>
        <dbReference type="EMBL" id="TPV28402.1"/>
    </source>
</evidence>
<keyword evidence="1" id="KW-0732">Signal</keyword>
<gene>
    <name evidence="2" type="ORF">FJW00_09040</name>
</gene>
<accession>A0ABY2Z8H5</accession>
<keyword evidence="3" id="KW-1185">Reference proteome</keyword>
<dbReference type="Proteomes" id="UP000316142">
    <property type="component" value="Unassembled WGS sequence"/>
</dbReference>
<feature type="chain" id="PRO_5046879027" evidence="1">
    <location>
        <begin position="21"/>
        <end position="76"/>
    </location>
</feature>
<evidence type="ECO:0000256" key="1">
    <source>
        <dbReference type="SAM" id="SignalP"/>
    </source>
</evidence>
<feature type="signal peptide" evidence="1">
    <location>
        <begin position="1"/>
        <end position="20"/>
    </location>
</feature>
<evidence type="ECO:0000313" key="3">
    <source>
        <dbReference type="Proteomes" id="UP000316142"/>
    </source>
</evidence>